<dbReference type="RefSeq" id="XP_024584378.1">
    <property type="nucleotide sequence ID" value="XM_024719040.1"/>
</dbReference>
<keyword evidence="3" id="KW-1185">Reference proteome</keyword>
<evidence type="ECO:0000256" key="1">
    <source>
        <dbReference type="SAM" id="MobiDB-lite"/>
    </source>
</evidence>
<proteinExistence type="predicted"/>
<organism evidence="2 3">
    <name type="scientific">Plasmopara halstedii</name>
    <name type="common">Downy mildew of sunflower</name>
    <dbReference type="NCBI Taxonomy" id="4781"/>
    <lineage>
        <taxon>Eukaryota</taxon>
        <taxon>Sar</taxon>
        <taxon>Stramenopiles</taxon>
        <taxon>Oomycota</taxon>
        <taxon>Peronosporomycetes</taxon>
        <taxon>Peronosporales</taxon>
        <taxon>Peronosporaceae</taxon>
        <taxon>Plasmopara</taxon>
    </lineage>
</organism>
<dbReference type="EMBL" id="CCYD01002887">
    <property type="protein sequence ID" value="CEG48009.1"/>
    <property type="molecule type" value="Genomic_DNA"/>
</dbReference>
<feature type="region of interest" description="Disordered" evidence="1">
    <location>
        <begin position="72"/>
        <end position="93"/>
    </location>
</feature>
<dbReference type="AlphaFoldDB" id="A0A0P1B1F5"/>
<dbReference type="GeneID" id="36400545"/>
<evidence type="ECO:0000313" key="2">
    <source>
        <dbReference type="EMBL" id="CEG48009.1"/>
    </source>
</evidence>
<sequence length="150" mass="16803">MTRFGTGHLLTDAPCISIHTSVNVPRLTDVFMAESEPLEPENKRSWVDMHENNKEASEVTLTSEKAMTLTDADKWKKDSDQSRMDPCRFTRDDRVGDNDQAPILVVLDLDDLLAKLKSVKRVNVVRAGLASQFTVKSPDEAICVTRGTDR</sequence>
<evidence type="ECO:0000313" key="3">
    <source>
        <dbReference type="Proteomes" id="UP000054928"/>
    </source>
</evidence>
<reference evidence="3" key="1">
    <citation type="submission" date="2014-09" db="EMBL/GenBank/DDBJ databases">
        <authorList>
            <person name="Sharma Rahul"/>
            <person name="Thines Marco"/>
        </authorList>
    </citation>
    <scope>NUCLEOTIDE SEQUENCE [LARGE SCALE GENOMIC DNA]</scope>
</reference>
<dbReference type="Proteomes" id="UP000054928">
    <property type="component" value="Unassembled WGS sequence"/>
</dbReference>
<protein>
    <submittedName>
        <fullName evidence="2">Uncharacterized protein</fullName>
    </submittedName>
</protein>
<accession>A0A0P1B1F5</accession>
<name>A0A0P1B1F5_PLAHL</name>